<protein>
    <recommendedName>
        <fullName evidence="4">Transmembrane protein</fullName>
    </recommendedName>
</protein>
<evidence type="ECO:0008006" key="4">
    <source>
        <dbReference type="Google" id="ProtNLM"/>
    </source>
</evidence>
<feature type="transmembrane region" description="Helical" evidence="1">
    <location>
        <begin position="9"/>
        <end position="28"/>
    </location>
</feature>
<keyword evidence="3" id="KW-1185">Reference proteome</keyword>
<evidence type="ECO:0000313" key="3">
    <source>
        <dbReference type="Proteomes" id="UP001164929"/>
    </source>
</evidence>
<keyword evidence="1" id="KW-1133">Transmembrane helix</keyword>
<keyword evidence="1" id="KW-0472">Membrane</keyword>
<dbReference type="Proteomes" id="UP001164929">
    <property type="component" value="Chromosome 10"/>
</dbReference>
<proteinExistence type="predicted"/>
<evidence type="ECO:0000313" key="2">
    <source>
        <dbReference type="EMBL" id="KAJ6982209.1"/>
    </source>
</evidence>
<dbReference type="AlphaFoldDB" id="A0AAD6Q7M9"/>
<dbReference type="EMBL" id="JAQIZT010000010">
    <property type="protein sequence ID" value="KAJ6982209.1"/>
    <property type="molecule type" value="Genomic_DNA"/>
</dbReference>
<accession>A0AAD6Q7M9</accession>
<gene>
    <name evidence="2" type="ORF">NC653_025349</name>
</gene>
<sequence>MVEVKTGDMWSAVLFTGGFISVVYWFYLNASDPWPVILEALVLEMCCCKLEVKVIFRLFSYLIHLQLCFPIEYGYKDCARSRFGCRIDKQGMEKERESNDSEIKM</sequence>
<reference evidence="2" key="1">
    <citation type="journal article" date="2023" name="Mol. Ecol. Resour.">
        <title>Chromosome-level genome assembly of a triploid poplar Populus alba 'Berolinensis'.</title>
        <authorList>
            <person name="Chen S."/>
            <person name="Yu Y."/>
            <person name="Wang X."/>
            <person name="Wang S."/>
            <person name="Zhang T."/>
            <person name="Zhou Y."/>
            <person name="He R."/>
            <person name="Meng N."/>
            <person name="Wang Y."/>
            <person name="Liu W."/>
            <person name="Liu Z."/>
            <person name="Liu J."/>
            <person name="Guo Q."/>
            <person name="Huang H."/>
            <person name="Sederoff R.R."/>
            <person name="Wang G."/>
            <person name="Qu G."/>
            <person name="Chen S."/>
        </authorList>
    </citation>
    <scope>NUCLEOTIDE SEQUENCE</scope>
    <source>
        <strain evidence="2">SC-2020</strain>
    </source>
</reference>
<organism evidence="2 3">
    <name type="scientific">Populus alba x Populus x berolinensis</name>
    <dbReference type="NCBI Taxonomy" id="444605"/>
    <lineage>
        <taxon>Eukaryota</taxon>
        <taxon>Viridiplantae</taxon>
        <taxon>Streptophyta</taxon>
        <taxon>Embryophyta</taxon>
        <taxon>Tracheophyta</taxon>
        <taxon>Spermatophyta</taxon>
        <taxon>Magnoliopsida</taxon>
        <taxon>eudicotyledons</taxon>
        <taxon>Gunneridae</taxon>
        <taxon>Pentapetalae</taxon>
        <taxon>rosids</taxon>
        <taxon>fabids</taxon>
        <taxon>Malpighiales</taxon>
        <taxon>Salicaceae</taxon>
        <taxon>Saliceae</taxon>
        <taxon>Populus</taxon>
    </lineage>
</organism>
<keyword evidence="1" id="KW-0812">Transmembrane</keyword>
<evidence type="ECO:0000256" key="1">
    <source>
        <dbReference type="SAM" id="Phobius"/>
    </source>
</evidence>
<comment type="caution">
    <text evidence="2">The sequence shown here is derived from an EMBL/GenBank/DDBJ whole genome shotgun (WGS) entry which is preliminary data.</text>
</comment>
<name>A0AAD6Q7M9_9ROSI</name>